<evidence type="ECO:0000256" key="1">
    <source>
        <dbReference type="SAM" id="MobiDB-lite"/>
    </source>
</evidence>
<evidence type="ECO:0000256" key="2">
    <source>
        <dbReference type="SAM" id="Phobius"/>
    </source>
</evidence>
<sequence>MADAGSTQDVDTRDIYAREDGAPLGTALNVLGALASLALIAGIGVWGYKLMMRDVSGVPVVRALEGPMREQPADPGGREADHQGLAVNAVAAQGIAEAPADRLTLAPRPVDLSDEDQPMQSARKVAASPVQPKPQAPGPKQAVDSIKTGSVQSMVDQLLAEVMPPNAPGEAEVIQAAARIVQPAPLGAGQTAARTGTEMTTITRAVVKGPGPARSLRPRVRPVRAMQPAVATPVASAAPEVDAESLPSGTRMAQLGAYESADVARQEWDRLSGRFGDYLEGKSRVIQMASSGGRTFYRLRALGFEDLSDARRFCSVLVAEKADCIPVTTR</sequence>
<dbReference type="InterPro" id="IPR007730">
    <property type="entry name" value="SPOR-like_dom"/>
</dbReference>
<proteinExistence type="predicted"/>
<dbReference type="PROSITE" id="PS51724">
    <property type="entry name" value="SPOR"/>
    <property type="match status" value="1"/>
</dbReference>
<keyword evidence="2" id="KW-0812">Transmembrane</keyword>
<accession>A0A1I7ALT8</accession>
<dbReference type="RefSeq" id="WP_036049357.1">
    <property type="nucleotide sequence ID" value="NZ_FPAW01000007.1"/>
</dbReference>
<dbReference type="GO" id="GO:0042834">
    <property type="term" value="F:peptidoglycan binding"/>
    <property type="evidence" value="ECO:0007669"/>
    <property type="project" value="InterPro"/>
</dbReference>
<keyword evidence="2" id="KW-1133">Transmembrane helix</keyword>
<protein>
    <submittedName>
        <fullName evidence="4">Sporulation related domain-containing protein</fullName>
    </submittedName>
</protein>
<dbReference type="InterPro" id="IPR036680">
    <property type="entry name" value="SPOR-like_sf"/>
</dbReference>
<dbReference type="EMBL" id="FPAW01000007">
    <property type="protein sequence ID" value="SFT75909.1"/>
    <property type="molecule type" value="Genomic_DNA"/>
</dbReference>
<dbReference type="Proteomes" id="UP000182466">
    <property type="component" value="Unassembled WGS sequence"/>
</dbReference>
<feature type="domain" description="SPOR" evidence="3">
    <location>
        <begin position="245"/>
        <end position="330"/>
    </location>
</feature>
<evidence type="ECO:0000313" key="5">
    <source>
        <dbReference type="Proteomes" id="UP000182466"/>
    </source>
</evidence>
<keyword evidence="5" id="KW-1185">Reference proteome</keyword>
<feature type="transmembrane region" description="Helical" evidence="2">
    <location>
        <begin position="27"/>
        <end position="48"/>
    </location>
</feature>
<organism evidence="4 5">
    <name type="scientific">Sedimentitalea nanhaiensis</name>
    <dbReference type="NCBI Taxonomy" id="999627"/>
    <lineage>
        <taxon>Bacteria</taxon>
        <taxon>Pseudomonadati</taxon>
        <taxon>Pseudomonadota</taxon>
        <taxon>Alphaproteobacteria</taxon>
        <taxon>Rhodobacterales</taxon>
        <taxon>Paracoccaceae</taxon>
        <taxon>Sedimentitalea</taxon>
    </lineage>
</organism>
<dbReference type="AlphaFoldDB" id="A0A1I7ALT8"/>
<dbReference type="OrthoDB" id="8479416at2"/>
<gene>
    <name evidence="4" type="ORF">SAMN05216236_10747</name>
</gene>
<name>A0A1I7ALT8_9RHOB</name>
<dbReference type="Pfam" id="PF05036">
    <property type="entry name" value="SPOR"/>
    <property type="match status" value="1"/>
</dbReference>
<evidence type="ECO:0000259" key="3">
    <source>
        <dbReference type="PROSITE" id="PS51724"/>
    </source>
</evidence>
<dbReference type="Gene3D" id="3.30.70.1070">
    <property type="entry name" value="Sporulation related repeat"/>
    <property type="match status" value="1"/>
</dbReference>
<evidence type="ECO:0000313" key="4">
    <source>
        <dbReference type="EMBL" id="SFT75909.1"/>
    </source>
</evidence>
<dbReference type="eggNOG" id="COG3087">
    <property type="taxonomic scope" value="Bacteria"/>
</dbReference>
<feature type="region of interest" description="Disordered" evidence="1">
    <location>
        <begin position="109"/>
        <end position="144"/>
    </location>
</feature>
<dbReference type="STRING" id="999627.SAMN05216236_10747"/>
<keyword evidence="2" id="KW-0472">Membrane</keyword>
<reference evidence="4 5" key="1">
    <citation type="submission" date="2016-10" db="EMBL/GenBank/DDBJ databases">
        <authorList>
            <person name="de Groot N.N."/>
        </authorList>
    </citation>
    <scope>NUCLEOTIDE SEQUENCE [LARGE SCALE GENOMIC DNA]</scope>
    <source>
        <strain evidence="4 5">CGMCC 1.10959</strain>
    </source>
</reference>